<protein>
    <recommendedName>
        <fullName evidence="3">F-box domain-containing protein</fullName>
    </recommendedName>
</protein>
<dbReference type="EMBL" id="KE747833">
    <property type="protein sequence ID" value="RMZ72424.1"/>
    <property type="molecule type" value="Genomic_DNA"/>
</dbReference>
<dbReference type="Gene3D" id="3.80.10.10">
    <property type="entry name" value="Ribonuclease Inhibitor"/>
    <property type="match status" value="1"/>
</dbReference>
<evidence type="ECO:0000313" key="2">
    <source>
        <dbReference type="Proteomes" id="UP000265663"/>
    </source>
</evidence>
<accession>A0A3M7MDI1</accession>
<name>A0A3M7MDI1_9PLEO</name>
<dbReference type="OrthoDB" id="3556572at2759"/>
<dbReference type="InterPro" id="IPR032675">
    <property type="entry name" value="LRR_dom_sf"/>
</dbReference>
<evidence type="ECO:0000313" key="1">
    <source>
        <dbReference type="EMBL" id="RMZ72424.1"/>
    </source>
</evidence>
<proteinExistence type="predicted"/>
<keyword evidence="2" id="KW-1185">Reference proteome</keyword>
<reference evidence="1 2" key="1">
    <citation type="journal article" date="2014" name="PLoS ONE">
        <title>De novo Genome Assembly of the Fungal Plant Pathogen Pyrenophora semeniperda.</title>
        <authorList>
            <person name="Soliai M.M."/>
            <person name="Meyer S.E."/>
            <person name="Udall J.A."/>
            <person name="Elzinga D.E."/>
            <person name="Hermansen R.A."/>
            <person name="Bodily P.M."/>
            <person name="Hart A.A."/>
            <person name="Coleman C.E."/>
        </authorList>
    </citation>
    <scope>NUCLEOTIDE SEQUENCE [LARGE SCALE GENOMIC DNA]</scope>
    <source>
        <strain evidence="1 2">CCB06</strain>
        <tissue evidence="1">Mycelium</tissue>
    </source>
</reference>
<dbReference type="Proteomes" id="UP000265663">
    <property type="component" value="Unassembled WGS sequence"/>
</dbReference>
<gene>
    <name evidence="1" type="ORF">GMOD_00007406</name>
</gene>
<evidence type="ECO:0008006" key="3">
    <source>
        <dbReference type="Google" id="ProtNLM"/>
    </source>
</evidence>
<sequence>MENRHSATIIFASAMPPELEQGLLGLPLVVFRMVLGFLHEDDPKTLYALRSVSRACRNESDALLFHTSKLQDHIYRHEGDILWEETYGDPEVWRLEDFKLHRAAKGLLQSMLDETSPIAGHIRHLQIGRLRQDVFDSIIAPALGKVLTCLTNLRSLSLLLVLIRTSWDTNIPIPENVLDVFHSAHPTARLHVTNTLRERKPMDRLLLSSPQLHSLEMSIYFDSVGVCPLVMGRSELQILKSCLMQGNSVKVLRLGLEDAEKNLWGKKIRSLGVENWEDGPLNFHWQDGDRFPALEEWAWTGLVQYVYSTQQLEMWRQCMDWTQLRVLDFGFMSLASLLPLELLAGHVPRLNCLTVVIITSDRRHGMDDPARSLLTFEAFLRSVPTLRKLCLGWELISNCLPIILHHQGHALHELELNYSNCPRAPWDSSECIDVLTKAPHLRFLRVQTNKGSNPVDLQGRWSGGAVSAEPAEKYLAMVDVTIEETARRQKKHAAVMERVRARGEVHQAVERTPQEIERVRQLARENPRGE</sequence>
<dbReference type="AlphaFoldDB" id="A0A3M7MDI1"/>
<organism evidence="1 2">
    <name type="scientific">Pyrenophora seminiperda CCB06</name>
    <dbReference type="NCBI Taxonomy" id="1302712"/>
    <lineage>
        <taxon>Eukaryota</taxon>
        <taxon>Fungi</taxon>
        <taxon>Dikarya</taxon>
        <taxon>Ascomycota</taxon>
        <taxon>Pezizomycotina</taxon>
        <taxon>Dothideomycetes</taxon>
        <taxon>Pleosporomycetidae</taxon>
        <taxon>Pleosporales</taxon>
        <taxon>Pleosporineae</taxon>
        <taxon>Pleosporaceae</taxon>
        <taxon>Pyrenophora</taxon>
    </lineage>
</organism>